<dbReference type="SUPFAM" id="SSF53649">
    <property type="entry name" value="Alkaline phosphatase-like"/>
    <property type="match status" value="1"/>
</dbReference>
<keyword evidence="5" id="KW-1185">Reference proteome</keyword>
<gene>
    <name evidence="4" type="primary">atsA_2</name>
    <name evidence="4" type="ORF">FF011L_02040</name>
</gene>
<dbReference type="EC" id="3.1.6.1" evidence="4"/>
<dbReference type="PANTHER" id="PTHR42693">
    <property type="entry name" value="ARYLSULFATASE FAMILY MEMBER"/>
    <property type="match status" value="1"/>
</dbReference>
<dbReference type="Gene3D" id="3.40.720.10">
    <property type="entry name" value="Alkaline Phosphatase, subunit A"/>
    <property type="match status" value="1"/>
</dbReference>
<evidence type="ECO:0000256" key="2">
    <source>
        <dbReference type="ARBA" id="ARBA00022801"/>
    </source>
</evidence>
<dbReference type="InterPro" id="IPR017850">
    <property type="entry name" value="Alkaline_phosphatase_core_sf"/>
</dbReference>
<dbReference type="AlphaFoldDB" id="A0A517M9C7"/>
<dbReference type="Proteomes" id="UP000320672">
    <property type="component" value="Chromosome"/>
</dbReference>
<comment type="similarity">
    <text evidence="1">Belongs to the sulfatase family.</text>
</comment>
<sequence>MEKHSRQGTWQLTRFLTALRFRPSSGRLWSSPSGLFAFCLCAAAIGLPQITQAKEKSSRPNVLFIFADDIGYEAIQSYGGLDFQTPNLNRMANEGLRFGRAYTSPVCTPSRVSMHTSLYTTRHRHYGVLPVHKGTKQKVDFSKMPTYAQLLRANGYATSVTGKWQLATLEAWPNHIHDAGFDSWCVWQIWRDGKKTGRHWQPTFNQDGEIRSDIQDRFGPDVLADYVIDQMTTATAAGQPFFILHNELLPHNPIIKTPDDKANGSNGSLGNMIHYMDKLVGKVLRSVDDLGIRDNTYVIFMGDNGTEQRDFHNPRFGDNSAELKNTRHTTAGNVNGGKANLGDAGSHVPLIVWGPERVPQGQVCDDLIDVVDLFPTFCELSGTSIPKTVKIDGRSFLAQMHGKEGNPREWTHQGLYGKENLFDGSWRLWRKQGSLWDARNLPAETPANPDDSEAAAARIRLNKVFDQITPRAE</sequence>
<dbReference type="GO" id="GO:0004065">
    <property type="term" value="F:arylsulfatase activity"/>
    <property type="evidence" value="ECO:0007669"/>
    <property type="project" value="UniProtKB-EC"/>
</dbReference>
<dbReference type="InterPro" id="IPR050738">
    <property type="entry name" value="Sulfatase"/>
</dbReference>
<evidence type="ECO:0000259" key="3">
    <source>
        <dbReference type="Pfam" id="PF00884"/>
    </source>
</evidence>
<name>A0A517M9C7_9BACT</name>
<dbReference type="RefSeq" id="WP_145349531.1">
    <property type="nucleotide sequence ID" value="NZ_CP036262.1"/>
</dbReference>
<proteinExistence type="inferred from homology"/>
<protein>
    <submittedName>
        <fullName evidence="4">Arylsulfatase</fullName>
        <ecNumber evidence="4">3.1.6.1</ecNumber>
    </submittedName>
</protein>
<accession>A0A517M9C7</accession>
<evidence type="ECO:0000313" key="4">
    <source>
        <dbReference type="EMBL" id="QDS91474.1"/>
    </source>
</evidence>
<dbReference type="OrthoDB" id="9783154at2"/>
<evidence type="ECO:0000256" key="1">
    <source>
        <dbReference type="ARBA" id="ARBA00008779"/>
    </source>
</evidence>
<dbReference type="PANTHER" id="PTHR42693:SF53">
    <property type="entry name" value="ENDO-4-O-SULFATASE"/>
    <property type="match status" value="1"/>
</dbReference>
<keyword evidence="2 4" id="KW-0378">Hydrolase</keyword>
<evidence type="ECO:0000313" key="5">
    <source>
        <dbReference type="Proteomes" id="UP000320672"/>
    </source>
</evidence>
<reference evidence="4 5" key="1">
    <citation type="submission" date="2019-02" db="EMBL/GenBank/DDBJ databases">
        <title>Deep-cultivation of Planctomycetes and their phenomic and genomic characterization uncovers novel biology.</title>
        <authorList>
            <person name="Wiegand S."/>
            <person name="Jogler M."/>
            <person name="Boedeker C."/>
            <person name="Pinto D."/>
            <person name="Vollmers J."/>
            <person name="Rivas-Marin E."/>
            <person name="Kohn T."/>
            <person name="Peeters S.H."/>
            <person name="Heuer A."/>
            <person name="Rast P."/>
            <person name="Oberbeckmann S."/>
            <person name="Bunk B."/>
            <person name="Jeske O."/>
            <person name="Meyerdierks A."/>
            <person name="Storesund J.E."/>
            <person name="Kallscheuer N."/>
            <person name="Luecker S."/>
            <person name="Lage O.M."/>
            <person name="Pohl T."/>
            <person name="Merkel B.J."/>
            <person name="Hornburger P."/>
            <person name="Mueller R.-W."/>
            <person name="Bruemmer F."/>
            <person name="Labrenz M."/>
            <person name="Spormann A.M."/>
            <person name="Op den Camp H."/>
            <person name="Overmann J."/>
            <person name="Amann R."/>
            <person name="Jetten M.S.M."/>
            <person name="Mascher T."/>
            <person name="Medema M.H."/>
            <person name="Devos D.P."/>
            <person name="Kaster A.-K."/>
            <person name="Ovreas L."/>
            <person name="Rohde M."/>
            <person name="Galperin M.Y."/>
            <person name="Jogler C."/>
        </authorList>
    </citation>
    <scope>NUCLEOTIDE SEQUENCE [LARGE SCALE GENOMIC DNA]</scope>
    <source>
        <strain evidence="4 5">FF011L</strain>
    </source>
</reference>
<dbReference type="KEGG" id="rml:FF011L_02040"/>
<dbReference type="Pfam" id="PF00884">
    <property type="entry name" value="Sulfatase"/>
    <property type="match status" value="1"/>
</dbReference>
<dbReference type="InterPro" id="IPR000917">
    <property type="entry name" value="Sulfatase_N"/>
</dbReference>
<organism evidence="4 5">
    <name type="scientific">Roseimaritima multifibrata</name>
    <dbReference type="NCBI Taxonomy" id="1930274"/>
    <lineage>
        <taxon>Bacteria</taxon>
        <taxon>Pseudomonadati</taxon>
        <taxon>Planctomycetota</taxon>
        <taxon>Planctomycetia</taxon>
        <taxon>Pirellulales</taxon>
        <taxon>Pirellulaceae</taxon>
        <taxon>Roseimaritima</taxon>
    </lineage>
</organism>
<dbReference type="EMBL" id="CP036262">
    <property type="protein sequence ID" value="QDS91474.1"/>
    <property type="molecule type" value="Genomic_DNA"/>
</dbReference>
<feature type="domain" description="Sulfatase N-terminal" evidence="3">
    <location>
        <begin position="60"/>
        <end position="382"/>
    </location>
</feature>